<dbReference type="Proteomes" id="UP000070531">
    <property type="component" value="Unassembled WGS sequence"/>
</dbReference>
<feature type="chain" id="PRO_5007462437" description="BT-3987-like N-terminal domain-containing protein" evidence="1">
    <location>
        <begin position="23"/>
        <end position="334"/>
    </location>
</feature>
<organism evidence="3">
    <name type="scientific">Prevotella amnii</name>
    <dbReference type="NCBI Taxonomy" id="419005"/>
    <lineage>
        <taxon>Bacteria</taxon>
        <taxon>Pseudomonadati</taxon>
        <taxon>Bacteroidota</taxon>
        <taxon>Bacteroidia</taxon>
        <taxon>Bacteroidales</taxon>
        <taxon>Prevotellaceae</taxon>
        <taxon>Prevotella</taxon>
    </lineage>
</organism>
<dbReference type="Pfam" id="PF08522">
    <property type="entry name" value="BT_3987-like_N"/>
    <property type="match status" value="1"/>
</dbReference>
<gene>
    <name evidence="3" type="ORF">HMPREF1860_00971</name>
</gene>
<dbReference type="Gene3D" id="2.60.40.1740">
    <property type="entry name" value="hypothetical protein (bacova_03559)"/>
    <property type="match status" value="1"/>
</dbReference>
<accession>A0A134BEZ9</accession>
<reference evidence="3 4" key="1">
    <citation type="submission" date="2016-01" db="EMBL/GenBank/DDBJ databases">
        <authorList>
            <person name="Oliw E.H."/>
        </authorList>
    </citation>
    <scope>NUCLEOTIDE SEQUENCE [LARGE SCALE GENOMIC DNA]</scope>
    <source>
        <strain evidence="3 4">DNF00307</strain>
    </source>
</reference>
<name>A0A134BEZ9_9BACT</name>
<feature type="signal peptide" evidence="1">
    <location>
        <begin position="1"/>
        <end position="22"/>
    </location>
</feature>
<evidence type="ECO:0000313" key="3">
    <source>
        <dbReference type="EMBL" id="KXB78469.1"/>
    </source>
</evidence>
<dbReference type="Gene3D" id="2.60.120.260">
    <property type="entry name" value="Galactose-binding domain-like"/>
    <property type="match status" value="1"/>
</dbReference>
<comment type="caution">
    <text evidence="3">The sequence shown here is derived from an EMBL/GenBank/DDBJ whole genome shotgun (WGS) entry which is preliminary data.</text>
</comment>
<evidence type="ECO:0000259" key="2">
    <source>
        <dbReference type="Pfam" id="PF08522"/>
    </source>
</evidence>
<dbReference type="PATRIC" id="fig|419005.5.peg.975"/>
<keyword evidence="1" id="KW-0732">Signal</keyword>
<dbReference type="InterPro" id="IPR013728">
    <property type="entry name" value="BT_3987-like_N"/>
</dbReference>
<sequence length="334" mass="37581">MKLFSKTTILVATALMPFLVSCQSEPEVGSGLYPEEKEDYSAIAFIDNLGKESYVNFTQIVGTKMLEVPKDDLKFKVRLTTTADKDLTFNIKVDNSKLATKKGVTSLGEDAVNFSTKTVTIKQGETSSKDVVITLNKTSKSLLDMQKDGRIAFTIVSDDGTRISKQYNHYVWNVTKKQSYINSAGTLDGKTLIPVTDYTIPNEYNGSNYTQDENGLFKDRLFNFNLNYDDSFIKINLTNEQEVAGFEILLPIKYGFDDVSNFIPTHIIVYGGTDENNMEKLGEASLKKKPTTENEAWAVVFSKPIKLKYLNINPTERFDKSKGYSFISGFKLYK</sequence>
<dbReference type="STRING" id="419005.HMPREF1860_00971"/>
<dbReference type="RefSeq" id="WP_231725233.1">
    <property type="nucleotide sequence ID" value="NZ_KQ960505.1"/>
</dbReference>
<dbReference type="EMBL" id="LSDL01000043">
    <property type="protein sequence ID" value="KXB78469.1"/>
    <property type="molecule type" value="Genomic_DNA"/>
</dbReference>
<dbReference type="SUPFAM" id="SSF49785">
    <property type="entry name" value="Galactose-binding domain-like"/>
    <property type="match status" value="1"/>
</dbReference>
<proteinExistence type="predicted"/>
<protein>
    <recommendedName>
        <fullName evidence="2">BT-3987-like N-terminal domain-containing protein</fullName>
    </recommendedName>
</protein>
<dbReference type="PROSITE" id="PS51257">
    <property type="entry name" value="PROKAR_LIPOPROTEIN"/>
    <property type="match status" value="1"/>
</dbReference>
<dbReference type="InterPro" id="IPR008979">
    <property type="entry name" value="Galactose-bd-like_sf"/>
</dbReference>
<dbReference type="AlphaFoldDB" id="A0A134BEZ9"/>
<evidence type="ECO:0000313" key="4">
    <source>
        <dbReference type="Proteomes" id="UP000070531"/>
    </source>
</evidence>
<feature type="domain" description="BT-3987-like N-terminal" evidence="2">
    <location>
        <begin position="63"/>
        <end position="159"/>
    </location>
</feature>
<evidence type="ECO:0000256" key="1">
    <source>
        <dbReference type="SAM" id="SignalP"/>
    </source>
</evidence>